<gene>
    <name evidence="2" type="ORF">FKR81_04385</name>
</gene>
<keyword evidence="1" id="KW-0472">Membrane</keyword>
<evidence type="ECO:0000313" key="2">
    <source>
        <dbReference type="EMBL" id="TWP53215.1"/>
    </source>
</evidence>
<evidence type="ECO:0000256" key="1">
    <source>
        <dbReference type="SAM" id="Phobius"/>
    </source>
</evidence>
<accession>A0A563EZS1</accession>
<reference evidence="2 3" key="1">
    <citation type="submission" date="2019-07" db="EMBL/GenBank/DDBJ databases">
        <title>Lentzea xizangensis sp. nov., isolated from Qinghai-Tibetan Plateau Soils.</title>
        <authorList>
            <person name="Huang J."/>
        </authorList>
    </citation>
    <scope>NUCLEOTIDE SEQUENCE [LARGE SCALE GENOMIC DNA]</scope>
    <source>
        <strain evidence="2 3">FXJ1.1311</strain>
    </source>
</reference>
<dbReference type="OrthoDB" id="3697466at2"/>
<comment type="caution">
    <text evidence="2">The sequence shown here is derived from an EMBL/GenBank/DDBJ whole genome shotgun (WGS) entry which is preliminary data.</text>
</comment>
<dbReference type="AlphaFoldDB" id="A0A563EZS1"/>
<evidence type="ECO:0000313" key="3">
    <source>
        <dbReference type="Proteomes" id="UP000316639"/>
    </source>
</evidence>
<feature type="transmembrane region" description="Helical" evidence="1">
    <location>
        <begin position="12"/>
        <end position="31"/>
    </location>
</feature>
<protein>
    <submittedName>
        <fullName evidence="2">Uncharacterized protein</fullName>
    </submittedName>
</protein>
<proteinExistence type="predicted"/>
<organism evidence="2 3">
    <name type="scientific">Lentzea tibetensis</name>
    <dbReference type="NCBI Taxonomy" id="2591470"/>
    <lineage>
        <taxon>Bacteria</taxon>
        <taxon>Bacillati</taxon>
        <taxon>Actinomycetota</taxon>
        <taxon>Actinomycetes</taxon>
        <taxon>Pseudonocardiales</taxon>
        <taxon>Pseudonocardiaceae</taxon>
        <taxon>Lentzea</taxon>
    </lineage>
</organism>
<dbReference type="Proteomes" id="UP000316639">
    <property type="component" value="Unassembled WGS sequence"/>
</dbReference>
<dbReference type="RefSeq" id="WP_146349626.1">
    <property type="nucleotide sequence ID" value="NZ_VOBR01000003.1"/>
</dbReference>
<dbReference type="EMBL" id="VOBR01000003">
    <property type="protein sequence ID" value="TWP53215.1"/>
    <property type="molecule type" value="Genomic_DNA"/>
</dbReference>
<sequence>MWNLGIRLWAAWRFTLFLALAGGVLYVIYRVDGIGKVFGWALLILLGCTVAVYWALRDLVRREIGHRAIGRL</sequence>
<feature type="transmembrane region" description="Helical" evidence="1">
    <location>
        <begin position="37"/>
        <end position="56"/>
    </location>
</feature>
<keyword evidence="3" id="KW-1185">Reference proteome</keyword>
<name>A0A563EZS1_9PSEU</name>
<keyword evidence="1" id="KW-1133">Transmembrane helix</keyword>
<keyword evidence="1" id="KW-0812">Transmembrane</keyword>